<dbReference type="EMBL" id="KV428518">
    <property type="protein sequence ID" value="KZT31607.1"/>
    <property type="molecule type" value="Genomic_DNA"/>
</dbReference>
<evidence type="ECO:0000313" key="2">
    <source>
        <dbReference type="EMBL" id="KZT31607.1"/>
    </source>
</evidence>
<dbReference type="PANTHER" id="PTHR46791:SF5">
    <property type="entry name" value="CLR5 DOMAIN-CONTAINING PROTEIN-RELATED"/>
    <property type="match status" value="1"/>
</dbReference>
<dbReference type="Proteomes" id="UP000076798">
    <property type="component" value="Unassembled WGS sequence"/>
</dbReference>
<sequence>RSVHNVRIERLWVDVTAQLGAKWADFFTTLEMHYGLNINNANHMWLLHQLFLPVINLELQFFAESWNEHKIDSKTGPRRSPWDMWGFDMLIHGVRG</sequence>
<evidence type="ECO:0000259" key="1">
    <source>
        <dbReference type="Pfam" id="PF24764"/>
    </source>
</evidence>
<gene>
    <name evidence="2" type="ORF">SISSUDRAFT_959538</name>
</gene>
<feature type="non-terminal residue" evidence="2">
    <location>
        <position position="1"/>
    </location>
</feature>
<evidence type="ECO:0000313" key="3">
    <source>
        <dbReference type="Proteomes" id="UP000076798"/>
    </source>
</evidence>
<dbReference type="AlphaFoldDB" id="A0A165WX57"/>
<reference evidence="2 3" key="1">
    <citation type="journal article" date="2016" name="Mol. Biol. Evol.">
        <title>Comparative Genomics of Early-Diverging Mushroom-Forming Fungi Provides Insights into the Origins of Lignocellulose Decay Capabilities.</title>
        <authorList>
            <person name="Nagy L.G."/>
            <person name="Riley R."/>
            <person name="Tritt A."/>
            <person name="Adam C."/>
            <person name="Daum C."/>
            <person name="Floudas D."/>
            <person name="Sun H."/>
            <person name="Yadav J.S."/>
            <person name="Pangilinan J."/>
            <person name="Larsson K.H."/>
            <person name="Matsuura K."/>
            <person name="Barry K."/>
            <person name="Labutti K."/>
            <person name="Kuo R."/>
            <person name="Ohm R.A."/>
            <person name="Bhattacharya S.S."/>
            <person name="Shirouzu T."/>
            <person name="Yoshinaga Y."/>
            <person name="Martin F.M."/>
            <person name="Grigoriev I.V."/>
            <person name="Hibbett D.S."/>
        </authorList>
    </citation>
    <scope>NUCLEOTIDE SEQUENCE [LARGE SCALE GENOMIC DNA]</scope>
    <source>
        <strain evidence="2 3">HHB10207 ss-3</strain>
    </source>
</reference>
<dbReference type="Pfam" id="PF24764">
    <property type="entry name" value="rva_4"/>
    <property type="match status" value="1"/>
</dbReference>
<feature type="domain" description="Integrase core" evidence="1">
    <location>
        <begin position="1"/>
        <end position="90"/>
    </location>
</feature>
<proteinExistence type="predicted"/>
<dbReference type="STRING" id="1314776.A0A165WX57"/>
<organism evidence="2 3">
    <name type="scientific">Sistotremastrum suecicum HHB10207 ss-3</name>
    <dbReference type="NCBI Taxonomy" id="1314776"/>
    <lineage>
        <taxon>Eukaryota</taxon>
        <taxon>Fungi</taxon>
        <taxon>Dikarya</taxon>
        <taxon>Basidiomycota</taxon>
        <taxon>Agaricomycotina</taxon>
        <taxon>Agaricomycetes</taxon>
        <taxon>Sistotremastrales</taxon>
        <taxon>Sistotremastraceae</taxon>
        <taxon>Sistotremastrum</taxon>
    </lineage>
</organism>
<accession>A0A165WX57</accession>
<protein>
    <recommendedName>
        <fullName evidence="1">Integrase core domain-containing protein</fullName>
    </recommendedName>
</protein>
<keyword evidence="3" id="KW-1185">Reference proteome</keyword>
<name>A0A165WX57_9AGAM</name>
<dbReference type="InterPro" id="IPR058913">
    <property type="entry name" value="Integrase_dom_put"/>
</dbReference>
<dbReference type="OrthoDB" id="3252187at2759"/>
<dbReference type="PANTHER" id="PTHR46791">
    <property type="entry name" value="EXPRESSED PROTEIN"/>
    <property type="match status" value="1"/>
</dbReference>
<feature type="non-terminal residue" evidence="2">
    <location>
        <position position="96"/>
    </location>
</feature>